<gene>
    <name evidence="1" type="ORF">MW7_010300</name>
</gene>
<organism evidence="1 2">
    <name type="scientific">Imbroritus primus</name>
    <dbReference type="NCBI Taxonomy" id="3058603"/>
    <lineage>
        <taxon>Bacteria</taxon>
        <taxon>Pseudomonadati</taxon>
        <taxon>Pseudomonadota</taxon>
        <taxon>Betaproteobacteria</taxon>
        <taxon>Burkholderiales</taxon>
        <taxon>Burkholderiaceae</taxon>
        <taxon>Imbroritus</taxon>
    </lineage>
</organism>
<name>A0ACD3SNT7_9BURK</name>
<dbReference type="Proteomes" id="UP000004277">
    <property type="component" value="Unassembled WGS sequence"/>
</dbReference>
<keyword evidence="2" id="KW-1185">Reference proteome</keyword>
<dbReference type="EMBL" id="AKCV02000017">
    <property type="protein sequence ID" value="TMS57855.1"/>
    <property type="molecule type" value="Genomic_DNA"/>
</dbReference>
<accession>A0ACD3SNT7</accession>
<evidence type="ECO:0000313" key="1">
    <source>
        <dbReference type="EMBL" id="TMS57855.1"/>
    </source>
</evidence>
<sequence>MENEVTKPGPLLRRACVPVALALASFTGLAHAQSTSGTVSPQQVRSWAAACASCHGTEGRALPGSPVPGLAGRPAADLTARMKAFKVAGAQNVTIMHQIAKGYTDEQIAHLSAYFAAVK</sequence>
<evidence type="ECO:0000313" key="2">
    <source>
        <dbReference type="Proteomes" id="UP000004277"/>
    </source>
</evidence>
<protein>
    <submittedName>
        <fullName evidence="1">C-type cytochrome</fullName>
    </submittedName>
</protein>
<proteinExistence type="predicted"/>
<comment type="caution">
    <text evidence="1">The sequence shown here is derived from an EMBL/GenBank/DDBJ whole genome shotgun (WGS) entry which is preliminary data.</text>
</comment>
<reference evidence="1" key="1">
    <citation type="submission" date="2019-05" db="EMBL/GenBank/DDBJ databases">
        <title>Revised genome assembly of Burkholderiaceae (previously Ralstonia) sp. PBA.</title>
        <authorList>
            <person name="Gan H.M."/>
        </authorList>
    </citation>
    <scope>NUCLEOTIDE SEQUENCE</scope>
    <source>
        <strain evidence="1">PBA</strain>
    </source>
</reference>